<reference evidence="2 3" key="1">
    <citation type="journal article" date="2013" name="Arch. Virol.">
        <title>The genome of VP3, a T7-like phage used for the typing of Vibrio cholerae.</title>
        <authorList>
            <person name="Li W."/>
            <person name="Zhang J."/>
            <person name="Chen Z."/>
            <person name="Zhang Q."/>
            <person name="Zhang L."/>
            <person name="Du P."/>
            <person name="Chen C."/>
            <person name="Kan B."/>
        </authorList>
    </citation>
    <scope>NUCLEOTIDE SEQUENCE [LARGE SCALE GENOMIC DNA]</scope>
</reference>
<dbReference type="Proteomes" id="UP000007396">
    <property type="component" value="Genome"/>
</dbReference>
<keyword evidence="1" id="KW-0812">Transmembrane</keyword>
<keyword evidence="1" id="KW-0472">Membrane</keyword>
<evidence type="ECO:0000256" key="1">
    <source>
        <dbReference type="SAM" id="Phobius"/>
    </source>
</evidence>
<name>H9YAK0_9CAUD</name>
<sequence>MRYIVMVNSLLRPMTSIVLQVALYVALWYDGGIVVKTALVAFAQLLFR</sequence>
<keyword evidence="1" id="KW-1133">Transmembrane helix</keyword>
<dbReference type="EMBL" id="JQ780163">
    <property type="protein sequence ID" value="AFH14452.1"/>
    <property type="molecule type" value="Genomic_DNA"/>
</dbReference>
<evidence type="ECO:0000313" key="2">
    <source>
        <dbReference type="EMBL" id="AFH14452.1"/>
    </source>
</evidence>
<protein>
    <submittedName>
        <fullName evidence="2">Uncharacterized protein</fullName>
    </submittedName>
</protein>
<accession>H9YAK0</accession>
<evidence type="ECO:0000313" key="3">
    <source>
        <dbReference type="Proteomes" id="UP000007396"/>
    </source>
</evidence>
<proteinExistence type="predicted"/>
<organism evidence="2 3">
    <name type="scientific">Vibrio phage VP3</name>
    <dbReference type="NCBI Taxonomy" id="588068"/>
    <lineage>
        <taxon>Viruses</taxon>
        <taxon>Duplodnaviria</taxon>
        <taxon>Heunggongvirae</taxon>
        <taxon>Uroviricota</taxon>
        <taxon>Caudoviricetes</taxon>
        <taxon>Autographivirales</taxon>
        <taxon>Autotranscriptaviridae</taxon>
        <taxon>Studiervirinae</taxon>
        <taxon>Chatterjeevirus</taxon>
        <taxon>Chatterjeevirus VP4</taxon>
    </lineage>
</organism>
<gene>
    <name evidence="2" type="ORF">VP3_0052</name>
</gene>
<feature type="transmembrane region" description="Helical" evidence="1">
    <location>
        <begin position="21"/>
        <end position="47"/>
    </location>
</feature>